<dbReference type="InterPro" id="IPR002758">
    <property type="entry name" value="Cation_antiport_E"/>
</dbReference>
<dbReference type="NCBIfam" id="NF006519">
    <property type="entry name" value="PRK08965.1-3"/>
    <property type="match status" value="1"/>
</dbReference>
<dbReference type="RefSeq" id="WP_027677168.1">
    <property type="nucleotide sequence ID" value="NZ_CP039691.1"/>
</dbReference>
<dbReference type="Proteomes" id="UP000298545">
    <property type="component" value="Chromosome circular"/>
</dbReference>
<evidence type="ECO:0000256" key="3">
    <source>
        <dbReference type="ARBA" id="ARBA00022475"/>
    </source>
</evidence>
<keyword evidence="3" id="KW-1003">Cell membrane</keyword>
<evidence type="ECO:0000256" key="1">
    <source>
        <dbReference type="ARBA" id="ARBA00004651"/>
    </source>
</evidence>
<organism evidence="8 10">
    <name type="scientific">Agrobacterium larrymoorei</name>
    <dbReference type="NCBI Taxonomy" id="160699"/>
    <lineage>
        <taxon>Bacteria</taxon>
        <taxon>Pseudomonadati</taxon>
        <taxon>Pseudomonadota</taxon>
        <taxon>Alphaproteobacteria</taxon>
        <taxon>Hyphomicrobiales</taxon>
        <taxon>Rhizobiaceae</taxon>
        <taxon>Rhizobium/Agrobacterium group</taxon>
        <taxon>Agrobacterium</taxon>
    </lineage>
</organism>
<keyword evidence="11" id="KW-1185">Reference proteome</keyword>
<name>A0A4D7DVV1_9HYPH</name>
<feature type="transmembrane region" description="Helical" evidence="7">
    <location>
        <begin position="56"/>
        <end position="76"/>
    </location>
</feature>
<evidence type="ECO:0000256" key="4">
    <source>
        <dbReference type="ARBA" id="ARBA00022692"/>
    </source>
</evidence>
<dbReference type="GO" id="GO:0008324">
    <property type="term" value="F:monoatomic cation transmembrane transporter activity"/>
    <property type="evidence" value="ECO:0007669"/>
    <property type="project" value="InterPro"/>
</dbReference>
<dbReference type="PANTHER" id="PTHR34584">
    <property type="entry name" value="NA(+)/H(+) ANTIPORTER SUBUNIT E1"/>
    <property type="match status" value="1"/>
</dbReference>
<evidence type="ECO:0000313" key="8">
    <source>
        <dbReference type="EMBL" id="QCI98386.1"/>
    </source>
</evidence>
<evidence type="ECO:0000256" key="6">
    <source>
        <dbReference type="ARBA" id="ARBA00023136"/>
    </source>
</evidence>
<comment type="similarity">
    <text evidence="2">Belongs to the CPA3 antiporters (TC 2.A.63) subunit E family.</text>
</comment>
<dbReference type="PANTHER" id="PTHR34584:SF1">
    <property type="entry name" value="NA(+)_H(+) ANTIPORTER SUBUNIT E1"/>
    <property type="match status" value="1"/>
</dbReference>
<gene>
    <name evidence="8" type="ORF">CFBP5473_11030</name>
    <name evidence="9" type="ORF">J5285_08695</name>
</gene>
<dbReference type="AlphaFoldDB" id="A0A4D7DVV1"/>
<dbReference type="PIRSF" id="PIRSF019239">
    <property type="entry name" value="MrpE"/>
    <property type="match status" value="1"/>
</dbReference>
<accession>A0A4D7DVV1</accession>
<proteinExistence type="inferred from homology"/>
<dbReference type="EMBL" id="CP072167">
    <property type="protein sequence ID" value="QYA06155.1"/>
    <property type="molecule type" value="Genomic_DNA"/>
</dbReference>
<reference evidence="8 10" key="1">
    <citation type="submission" date="2019-04" db="EMBL/GenBank/DDBJ databases">
        <title>Complete genome sequence of Agrobacterium larrymoorei CFBP5473.</title>
        <authorList>
            <person name="Haryono M."/>
            <person name="Chou L."/>
            <person name="Lin Y.-C."/>
            <person name="Lai E.-M."/>
            <person name="Kuo C.-H."/>
        </authorList>
    </citation>
    <scope>NUCLEOTIDE SEQUENCE [LARGE SCALE GENOMIC DNA]</scope>
    <source>
        <strain evidence="8 10">CFBP5473</strain>
    </source>
</reference>
<dbReference type="Pfam" id="PF01899">
    <property type="entry name" value="MNHE"/>
    <property type="match status" value="1"/>
</dbReference>
<evidence type="ECO:0000256" key="2">
    <source>
        <dbReference type="ARBA" id="ARBA00006228"/>
    </source>
</evidence>
<keyword evidence="4 7" id="KW-0812">Transmembrane</keyword>
<sequence>MSLYVIGLIFVLIWLAISGSYTIANLLFGVIVACLSLGLIRHQIGGSDTYWRRIPAIMSLALLFMKELALSAWAVAKMVLSPRMDLKPGIFAYPLTVRSDFEITLLANLITLTPGTLSVDVTDDRSTLYVHALDCSDIEATRRSIAEGFERKIMEAFRK</sequence>
<evidence type="ECO:0000313" key="10">
    <source>
        <dbReference type="Proteomes" id="UP000298545"/>
    </source>
</evidence>
<reference evidence="9 11" key="2">
    <citation type="submission" date="2021-03" db="EMBL/GenBank/DDBJ databases">
        <title>Rapid diversification of plasmids in a genus of pathogenic and nitrogen fixing bacteria.</title>
        <authorList>
            <person name="Weisberg A.J."/>
            <person name="Miller M."/>
            <person name="Ream W."/>
            <person name="Grunwald N.J."/>
            <person name="Chang J.H."/>
        </authorList>
    </citation>
    <scope>NUCLEOTIDE SEQUENCE [LARGE SCALE GENOMIC DNA]</scope>
    <source>
        <strain evidence="9 11">AF3.44</strain>
    </source>
</reference>
<evidence type="ECO:0000313" key="9">
    <source>
        <dbReference type="EMBL" id="QYA06155.1"/>
    </source>
</evidence>
<comment type="subcellular location">
    <subcellularLocation>
        <location evidence="1">Cell membrane</location>
        <topology evidence="1">Multi-pass membrane protein</topology>
    </subcellularLocation>
</comment>
<dbReference type="Proteomes" id="UP000826513">
    <property type="component" value="Chromosome 1"/>
</dbReference>
<dbReference type="KEGG" id="alf:CFBP5473_11030"/>
<protein>
    <submittedName>
        <fullName evidence="8">Na+/H+ antiporter subunit E</fullName>
    </submittedName>
</protein>
<feature type="transmembrane region" description="Helical" evidence="7">
    <location>
        <begin position="6"/>
        <end position="35"/>
    </location>
</feature>
<dbReference type="EMBL" id="CP039691">
    <property type="protein sequence ID" value="QCI98386.1"/>
    <property type="molecule type" value="Genomic_DNA"/>
</dbReference>
<keyword evidence="5 7" id="KW-1133">Transmembrane helix</keyword>
<keyword evidence="6 7" id="KW-0472">Membrane</keyword>
<evidence type="ECO:0000256" key="5">
    <source>
        <dbReference type="ARBA" id="ARBA00022989"/>
    </source>
</evidence>
<dbReference type="OrthoDB" id="9807187at2"/>
<evidence type="ECO:0000313" key="11">
    <source>
        <dbReference type="Proteomes" id="UP000826513"/>
    </source>
</evidence>
<evidence type="ECO:0000256" key="7">
    <source>
        <dbReference type="SAM" id="Phobius"/>
    </source>
</evidence>
<dbReference type="STRING" id="1367849.GCA_000518585_04682"/>
<dbReference type="GO" id="GO:0005886">
    <property type="term" value="C:plasma membrane"/>
    <property type="evidence" value="ECO:0007669"/>
    <property type="project" value="UniProtKB-SubCell"/>
</dbReference>